<name>A0A850HL88_9FIRM</name>
<evidence type="ECO:0000256" key="5">
    <source>
        <dbReference type="SAM" id="Coils"/>
    </source>
</evidence>
<reference evidence="9 10" key="1">
    <citation type="journal article" date="2020" name="Cell Host Microbe">
        <title>Functional and Genomic Variation between Human-Derived Isolates of Lachnospiraceae Reveals Inter- and Intra-Species Diversity.</title>
        <authorList>
            <person name="Sorbara M.T."/>
            <person name="Littmann E.R."/>
            <person name="Fontana E."/>
            <person name="Moody T.U."/>
            <person name="Kohout C.E."/>
            <person name="Gjonbalaj M."/>
            <person name="Eaton V."/>
            <person name="Seok R."/>
            <person name="Leiner I.M."/>
            <person name="Pamer E.G."/>
        </authorList>
    </citation>
    <scope>NUCLEOTIDE SEQUENCE [LARGE SCALE GENOMIC DNA]</scope>
    <source>
        <strain evidence="8 9">MSK.17.11</strain>
        <strain evidence="7 10">MSK.17.38</strain>
    </source>
</reference>
<dbReference type="SUPFAM" id="SSF46955">
    <property type="entry name" value="Putative DNA-binding domain"/>
    <property type="match status" value="1"/>
</dbReference>
<dbReference type="InterPro" id="IPR009061">
    <property type="entry name" value="DNA-bd_dom_put_sf"/>
</dbReference>
<evidence type="ECO:0000313" key="9">
    <source>
        <dbReference type="Proteomes" id="UP000528555"/>
    </source>
</evidence>
<proteinExistence type="predicted"/>
<keyword evidence="1" id="KW-0805">Transcription regulation</keyword>
<dbReference type="SMART" id="SM00422">
    <property type="entry name" value="HTH_MERR"/>
    <property type="match status" value="1"/>
</dbReference>
<protein>
    <submittedName>
        <fullName evidence="8">MerR family transcriptional regulator</fullName>
    </submittedName>
</protein>
<dbReference type="GO" id="GO:0003677">
    <property type="term" value="F:DNA binding"/>
    <property type="evidence" value="ECO:0007669"/>
    <property type="project" value="UniProtKB-KW"/>
</dbReference>
<evidence type="ECO:0000256" key="4">
    <source>
        <dbReference type="ARBA" id="ARBA00023163"/>
    </source>
</evidence>
<keyword evidence="9" id="KW-1185">Reference proteome</keyword>
<dbReference type="InterPro" id="IPR012925">
    <property type="entry name" value="TipAS_dom"/>
</dbReference>
<dbReference type="PANTHER" id="PTHR30204:SF90">
    <property type="entry name" value="HTH-TYPE TRANSCRIPTIONAL ACTIVATOR MTA"/>
    <property type="match status" value="1"/>
</dbReference>
<dbReference type="Gene3D" id="1.10.490.50">
    <property type="entry name" value="Antibiotic binding domain of TipA-like multidrug resistance regulators"/>
    <property type="match status" value="1"/>
</dbReference>
<dbReference type="SUPFAM" id="SSF89082">
    <property type="entry name" value="Antibiotic binding domain of TipA-like multidrug resistance regulators"/>
    <property type="match status" value="1"/>
</dbReference>
<evidence type="ECO:0000313" key="10">
    <source>
        <dbReference type="Proteomes" id="UP000701680"/>
    </source>
</evidence>
<dbReference type="OrthoDB" id="9814833at2"/>
<accession>A0A850HL88</accession>
<dbReference type="EMBL" id="JAAIUO010000006">
    <property type="protein sequence ID" value="NSK15042.1"/>
    <property type="molecule type" value="Genomic_DNA"/>
</dbReference>
<dbReference type="Proteomes" id="UP000701680">
    <property type="component" value="Unassembled WGS sequence"/>
</dbReference>
<evidence type="ECO:0000313" key="7">
    <source>
        <dbReference type="EMBL" id="NSK15042.1"/>
    </source>
</evidence>
<dbReference type="Pfam" id="PF07739">
    <property type="entry name" value="TipAS"/>
    <property type="match status" value="1"/>
</dbReference>
<evidence type="ECO:0000259" key="6">
    <source>
        <dbReference type="PROSITE" id="PS50937"/>
    </source>
</evidence>
<sequence>MEYSIRELSQLSGVTTRTLRWYDEIGLLKPAYVAESGYRYYREAEVDRLQDILYYRELGVELAKIKECLDNPSFRRLDALQSHLRELECRKLRLDQLIQSVKDTIYAEEKQEMMNDEQKFEAFKKRAVEKHEECYGQEAREKYGDREVDEVQETVKNLTREQYQEWTCLGEEILQRLEAAVTKKVSPQSDEGRDITALHRRWLTLTGNRYDKEKHKGIANLYIMDGRFTAYYDRKVTGCAQFLRDAVVHWV</sequence>
<evidence type="ECO:0000313" key="8">
    <source>
        <dbReference type="EMBL" id="NVH58816.1"/>
    </source>
</evidence>
<feature type="domain" description="HTH merR-type" evidence="6">
    <location>
        <begin position="1"/>
        <end position="71"/>
    </location>
</feature>
<dbReference type="PROSITE" id="PS50937">
    <property type="entry name" value="HTH_MERR_2"/>
    <property type="match status" value="1"/>
</dbReference>
<reference evidence="8" key="2">
    <citation type="submission" date="2020-02" db="EMBL/GenBank/DDBJ databases">
        <authorList>
            <person name="Littmann E."/>
            <person name="Sorbara M."/>
        </authorList>
    </citation>
    <scope>NUCLEOTIDE SEQUENCE</scope>
    <source>
        <strain evidence="8">MSK.17.11</strain>
        <strain evidence="7">MSK.17.38</strain>
    </source>
</reference>
<gene>
    <name evidence="8" type="ORF">G5A66_09205</name>
    <name evidence="7" type="ORF">G5A75_09225</name>
</gene>
<organism evidence="8 9">
    <name type="scientific">Dorea phocaeensis</name>
    <dbReference type="NCBI Taxonomy" id="2040291"/>
    <lineage>
        <taxon>Bacteria</taxon>
        <taxon>Bacillati</taxon>
        <taxon>Bacillota</taxon>
        <taxon>Clostridia</taxon>
        <taxon>Lachnospirales</taxon>
        <taxon>Lachnospiraceae</taxon>
        <taxon>Dorea</taxon>
    </lineage>
</organism>
<dbReference type="Pfam" id="PF13411">
    <property type="entry name" value="MerR_1"/>
    <property type="match status" value="1"/>
</dbReference>
<dbReference type="InterPro" id="IPR047057">
    <property type="entry name" value="MerR_fam"/>
</dbReference>
<dbReference type="RefSeq" id="WP_101695994.1">
    <property type="nucleotide sequence ID" value="NZ_JAAITX010000006.1"/>
</dbReference>
<dbReference type="PRINTS" id="PR00040">
    <property type="entry name" value="HTHMERR"/>
</dbReference>
<dbReference type="EMBL" id="JAAITX010000006">
    <property type="protein sequence ID" value="NVH58816.1"/>
    <property type="molecule type" value="Genomic_DNA"/>
</dbReference>
<keyword evidence="2" id="KW-0238">DNA-binding</keyword>
<dbReference type="InterPro" id="IPR000551">
    <property type="entry name" value="MerR-type_HTH_dom"/>
</dbReference>
<feature type="coiled-coil region" evidence="5">
    <location>
        <begin position="77"/>
        <end position="126"/>
    </location>
</feature>
<evidence type="ECO:0000256" key="2">
    <source>
        <dbReference type="ARBA" id="ARBA00023125"/>
    </source>
</evidence>
<keyword evidence="3" id="KW-0010">Activator</keyword>
<evidence type="ECO:0000256" key="3">
    <source>
        <dbReference type="ARBA" id="ARBA00023159"/>
    </source>
</evidence>
<dbReference type="CDD" id="cd01106">
    <property type="entry name" value="HTH_TipAL-Mta"/>
    <property type="match status" value="1"/>
</dbReference>
<dbReference type="GO" id="GO:0003700">
    <property type="term" value="F:DNA-binding transcription factor activity"/>
    <property type="evidence" value="ECO:0007669"/>
    <property type="project" value="InterPro"/>
</dbReference>
<dbReference type="Proteomes" id="UP000528555">
    <property type="component" value="Unassembled WGS sequence"/>
</dbReference>
<dbReference type="InterPro" id="IPR036244">
    <property type="entry name" value="TipA-like_antibiotic-bd"/>
</dbReference>
<keyword evidence="5" id="KW-0175">Coiled coil</keyword>
<comment type="caution">
    <text evidence="8">The sequence shown here is derived from an EMBL/GenBank/DDBJ whole genome shotgun (WGS) entry which is preliminary data.</text>
</comment>
<dbReference type="AlphaFoldDB" id="A0A850HL88"/>
<dbReference type="PANTHER" id="PTHR30204">
    <property type="entry name" value="REDOX-CYCLING DRUG-SENSING TRANSCRIPTIONAL ACTIVATOR SOXR"/>
    <property type="match status" value="1"/>
</dbReference>
<dbReference type="Gene3D" id="1.10.1660.10">
    <property type="match status" value="1"/>
</dbReference>
<keyword evidence="4" id="KW-0804">Transcription</keyword>
<evidence type="ECO:0000256" key="1">
    <source>
        <dbReference type="ARBA" id="ARBA00023015"/>
    </source>
</evidence>